<dbReference type="InterPro" id="IPR019080">
    <property type="entry name" value="YqaJ_viral_recombinase"/>
</dbReference>
<keyword evidence="3" id="KW-1185">Reference proteome</keyword>
<feature type="domain" description="YqaJ viral recombinase" evidence="1">
    <location>
        <begin position="6"/>
        <end position="84"/>
    </location>
</feature>
<reference evidence="2 3" key="1">
    <citation type="journal article" date="2019" name="Sci. Rep.">
        <title>Orb-weaving spider Araneus ventricosus genome elucidates the spidroin gene catalogue.</title>
        <authorList>
            <person name="Kono N."/>
            <person name="Nakamura H."/>
            <person name="Ohtoshi R."/>
            <person name="Moran D.A.P."/>
            <person name="Shinohara A."/>
            <person name="Yoshida Y."/>
            <person name="Fujiwara M."/>
            <person name="Mori M."/>
            <person name="Tomita M."/>
            <person name="Arakawa K."/>
        </authorList>
    </citation>
    <scope>NUCLEOTIDE SEQUENCE [LARGE SCALE GENOMIC DNA]</scope>
</reference>
<dbReference type="PANTHER" id="PTHR46609:SF8">
    <property type="entry name" value="YQAJ VIRAL RECOMBINASE DOMAIN-CONTAINING PROTEIN"/>
    <property type="match status" value="1"/>
</dbReference>
<sequence>MAKVYSVHPNKPFLCSSPDGLIGDDGVLEIKCLYSGRFSTNLAEFITDGKYEFGLKISNKCEIYLPVNHKFHYQIQRQLFISNKKWCDLYVQCEKDAFILRIYRNEQCWANLLPKLEKLYLQCVLPEIIDGRSPRNLPIREPLLVKKCLKEKRKL</sequence>
<dbReference type="EMBL" id="BGPR01036039">
    <property type="protein sequence ID" value="GBO11115.1"/>
    <property type="molecule type" value="Genomic_DNA"/>
</dbReference>
<evidence type="ECO:0000313" key="3">
    <source>
        <dbReference type="Proteomes" id="UP000499080"/>
    </source>
</evidence>
<dbReference type="InterPro" id="IPR011335">
    <property type="entry name" value="Restrct_endonuc-II-like"/>
</dbReference>
<dbReference type="Gene3D" id="3.90.320.10">
    <property type="match status" value="1"/>
</dbReference>
<accession>A0A4Y2UDJ0</accession>
<protein>
    <recommendedName>
        <fullName evidence="1">YqaJ viral recombinase domain-containing protein</fullName>
    </recommendedName>
</protein>
<dbReference type="Pfam" id="PF09588">
    <property type="entry name" value="YqaJ"/>
    <property type="match status" value="1"/>
</dbReference>
<evidence type="ECO:0000313" key="2">
    <source>
        <dbReference type="EMBL" id="GBO11115.1"/>
    </source>
</evidence>
<dbReference type="Proteomes" id="UP000499080">
    <property type="component" value="Unassembled WGS sequence"/>
</dbReference>
<dbReference type="InterPro" id="IPR051703">
    <property type="entry name" value="NF-kappa-B_Signaling_Reg"/>
</dbReference>
<dbReference type="GO" id="GO:0006281">
    <property type="term" value="P:DNA repair"/>
    <property type="evidence" value="ECO:0007669"/>
    <property type="project" value="UniProtKB-ARBA"/>
</dbReference>
<organism evidence="2 3">
    <name type="scientific">Araneus ventricosus</name>
    <name type="common">Orbweaver spider</name>
    <name type="synonym">Epeira ventricosa</name>
    <dbReference type="NCBI Taxonomy" id="182803"/>
    <lineage>
        <taxon>Eukaryota</taxon>
        <taxon>Metazoa</taxon>
        <taxon>Ecdysozoa</taxon>
        <taxon>Arthropoda</taxon>
        <taxon>Chelicerata</taxon>
        <taxon>Arachnida</taxon>
        <taxon>Araneae</taxon>
        <taxon>Araneomorphae</taxon>
        <taxon>Entelegynae</taxon>
        <taxon>Araneoidea</taxon>
        <taxon>Araneidae</taxon>
        <taxon>Araneus</taxon>
    </lineage>
</organism>
<dbReference type="SUPFAM" id="SSF52980">
    <property type="entry name" value="Restriction endonuclease-like"/>
    <property type="match status" value="1"/>
</dbReference>
<proteinExistence type="predicted"/>
<dbReference type="AlphaFoldDB" id="A0A4Y2UDJ0"/>
<gene>
    <name evidence="2" type="ORF">AVEN_9184_1</name>
</gene>
<dbReference type="OrthoDB" id="6435142at2759"/>
<dbReference type="InterPro" id="IPR011604">
    <property type="entry name" value="PDDEXK-like_dom_sf"/>
</dbReference>
<name>A0A4Y2UDJ0_ARAVE</name>
<dbReference type="CDD" id="cd22343">
    <property type="entry name" value="PDDEXK_lambda_exonuclease-like"/>
    <property type="match status" value="1"/>
</dbReference>
<dbReference type="PANTHER" id="PTHR46609">
    <property type="entry name" value="EXONUCLEASE, PHAGE-TYPE/RECB, C-TERMINAL DOMAIN-CONTAINING PROTEIN"/>
    <property type="match status" value="1"/>
</dbReference>
<evidence type="ECO:0000259" key="1">
    <source>
        <dbReference type="Pfam" id="PF09588"/>
    </source>
</evidence>
<comment type="caution">
    <text evidence="2">The sequence shown here is derived from an EMBL/GenBank/DDBJ whole genome shotgun (WGS) entry which is preliminary data.</text>
</comment>